<dbReference type="InterPro" id="IPR017441">
    <property type="entry name" value="Protein_kinase_ATP_BS"/>
</dbReference>
<dbReference type="PROSITE" id="PS50011">
    <property type="entry name" value="PROTEIN_KINASE_DOM"/>
    <property type="match status" value="1"/>
</dbReference>
<evidence type="ECO:0000256" key="5">
    <source>
        <dbReference type="ARBA" id="ARBA00022777"/>
    </source>
</evidence>
<dbReference type="PROSITE" id="PS00107">
    <property type="entry name" value="PROTEIN_KINASE_ATP"/>
    <property type="match status" value="1"/>
</dbReference>
<dbReference type="PANTHER" id="PTHR43289">
    <property type="entry name" value="MITOGEN-ACTIVATED PROTEIN KINASE KINASE KINASE 20-RELATED"/>
    <property type="match status" value="1"/>
</dbReference>
<dbReference type="PANTHER" id="PTHR43289:SF6">
    <property type="entry name" value="SERINE_THREONINE-PROTEIN KINASE NEKL-3"/>
    <property type="match status" value="1"/>
</dbReference>
<dbReference type="EMBL" id="CP012154">
    <property type="protein sequence ID" value="AKS42581.1"/>
    <property type="molecule type" value="Genomic_DNA"/>
</dbReference>
<dbReference type="SUPFAM" id="SSF103190">
    <property type="entry name" value="Sensory domain-like"/>
    <property type="match status" value="1"/>
</dbReference>
<evidence type="ECO:0000256" key="8">
    <source>
        <dbReference type="SAM" id="Phobius"/>
    </source>
</evidence>
<keyword evidence="5" id="KW-0418">Kinase</keyword>
<keyword evidence="8" id="KW-0472">Membrane</keyword>
<dbReference type="EC" id="2.7.11.1" evidence="1"/>
<dbReference type="InterPro" id="IPR008271">
    <property type="entry name" value="Ser/Thr_kinase_AS"/>
</dbReference>
<evidence type="ECO:0000256" key="3">
    <source>
        <dbReference type="ARBA" id="ARBA00022679"/>
    </source>
</evidence>
<dbReference type="CDD" id="cd14014">
    <property type="entry name" value="STKc_PknB_like"/>
    <property type="match status" value="1"/>
</dbReference>
<dbReference type="SUPFAM" id="SSF158472">
    <property type="entry name" value="HAMP domain-like"/>
    <property type="match status" value="1"/>
</dbReference>
<evidence type="ECO:0000256" key="2">
    <source>
        <dbReference type="ARBA" id="ARBA00022527"/>
    </source>
</evidence>
<dbReference type="InterPro" id="IPR000719">
    <property type="entry name" value="Prot_kinase_dom"/>
</dbReference>
<keyword evidence="3" id="KW-0808">Transferase</keyword>
<evidence type="ECO:0000256" key="1">
    <source>
        <dbReference type="ARBA" id="ARBA00012513"/>
    </source>
</evidence>
<protein>
    <recommendedName>
        <fullName evidence="1">non-specific serine/threonine protein kinase</fullName>
        <ecNumber evidence="1">2.7.11.1</ecNumber>
    </recommendedName>
</protein>
<evidence type="ECO:0000256" key="7">
    <source>
        <dbReference type="SAM" id="MobiDB-lite"/>
    </source>
</evidence>
<dbReference type="Gene3D" id="6.10.340.10">
    <property type="match status" value="1"/>
</dbReference>
<keyword evidence="8" id="KW-0812">Transmembrane</keyword>
<dbReference type="FunFam" id="1.10.510.10:FF:000021">
    <property type="entry name" value="Serine/threonine protein kinase"/>
    <property type="match status" value="1"/>
</dbReference>
<dbReference type="GO" id="GO:0005524">
    <property type="term" value="F:ATP binding"/>
    <property type="evidence" value="ECO:0007669"/>
    <property type="project" value="UniProtKB-UniRule"/>
</dbReference>
<dbReference type="GO" id="GO:0007165">
    <property type="term" value="P:signal transduction"/>
    <property type="evidence" value="ECO:0007669"/>
    <property type="project" value="InterPro"/>
</dbReference>
<sequence length="872" mass="93480">MRSLASRIAIVSVVLVALAVVLAIGGATILAQRVADSAVSDSLSASQSVQRYLQQTTAREVALTTDLVAADPHFTAYLVEAIRGGLSSGSGIDTRSLLDQVDARRAEMGFDFAMLLDENGEVLVRTDRPLRGSESRADHPMVAQVLDDLIPEYGPWQEGDQLYNAAVVPVTTAFELIGFLVTGMVIDTNVANQIKQVTGVDLAVMSLDQGRLHPVASTLNNQRTEALVALLGDGAGAPLRNGQAIERLDVDFDQEQWVARAEPIEDGAGQLLGAVITIDSLDARLAGHRSVRNALIGAGVAAVLIALLLSVLIARRIAGPVRRLAEVADLAAEGDYDQDIDVSGRDEVATLGRAISRLLADLREQKEIAGYVTELSRHLEHSEQQPPADSNPEPESEAPSQGDAIVLAMEWREGADTSECSPIDGLRGSVDLLGELARRHRARIVPGGGARLYLVFDQGDPASLIHCLTELGQGLNTLPSAPSMALASGELMRSGLSLGQQRSSVITGKPVFHCERLLREAGPGRMLLSPPAFKLLRASLEAAGARLDLTRGQSSEKRFYQIADWPTDDDPDATLPGSGPALASSGGPAIRPGQVLGDRYEILEQLGAGAMGTVYKARDRKLDDVVALKMLSPALAADPANLERMKAEIRLARRITHPSVLRTHDLWELDGQPVISMEYVRGIALNQLLERSGRLKLAAGLRVCSQVLQGLEAAHQAGVLHRDIKPANIILDQSGNARLMDFGIARQVSAASTNLTQPGTIVGTANYLAPEAALGKEVDERSDLYAMGVMMFEVFTGRLPFTGETAMEVCMAHIKDAPPEPHELWPDIPDALERIILTCMAKEPAQRYASAEALLRQLMMMRRQSAAASGDR</sequence>
<dbReference type="InterPro" id="IPR003660">
    <property type="entry name" value="HAMP_dom"/>
</dbReference>
<dbReference type="AlphaFoldDB" id="A0A0K0XY77"/>
<reference evidence="9 10" key="1">
    <citation type="submission" date="2015-07" db="EMBL/GenBank/DDBJ databases">
        <authorList>
            <person name="Noorani M."/>
        </authorList>
    </citation>
    <scope>NUCLEOTIDE SEQUENCE [LARGE SCALE GENOMIC DNA]</scope>
    <source>
        <strain evidence="9 10">KCTC 42284</strain>
    </source>
</reference>
<dbReference type="InterPro" id="IPR011009">
    <property type="entry name" value="Kinase-like_dom_sf"/>
</dbReference>
<evidence type="ECO:0000313" key="9">
    <source>
        <dbReference type="EMBL" id="AKS42581.1"/>
    </source>
</evidence>
<keyword evidence="10" id="KW-1185">Reference proteome</keyword>
<dbReference type="CDD" id="cd06225">
    <property type="entry name" value="HAMP"/>
    <property type="match status" value="1"/>
</dbReference>
<dbReference type="Gene3D" id="1.10.510.10">
    <property type="entry name" value="Transferase(Phosphotransferase) domain 1"/>
    <property type="match status" value="1"/>
</dbReference>
<dbReference type="InterPro" id="IPR029150">
    <property type="entry name" value="dCache_3"/>
</dbReference>
<dbReference type="InterPro" id="IPR029151">
    <property type="entry name" value="Sensor-like_sf"/>
</dbReference>
<keyword evidence="6" id="KW-0067">ATP-binding</keyword>
<dbReference type="Proteomes" id="UP000066624">
    <property type="component" value="Chromosome"/>
</dbReference>
<evidence type="ECO:0000256" key="4">
    <source>
        <dbReference type="ARBA" id="ARBA00022741"/>
    </source>
</evidence>
<dbReference type="SUPFAM" id="SSF56112">
    <property type="entry name" value="Protein kinase-like (PK-like)"/>
    <property type="match status" value="1"/>
</dbReference>
<dbReference type="RefSeq" id="WP_049726135.1">
    <property type="nucleotide sequence ID" value="NZ_CP012154.1"/>
</dbReference>
<evidence type="ECO:0000313" key="10">
    <source>
        <dbReference type="Proteomes" id="UP000066624"/>
    </source>
</evidence>
<dbReference type="STRING" id="1579979.WM2015_2218"/>
<dbReference type="GO" id="GO:0016020">
    <property type="term" value="C:membrane"/>
    <property type="evidence" value="ECO:0007669"/>
    <property type="project" value="InterPro"/>
</dbReference>
<dbReference type="PROSITE" id="PS00108">
    <property type="entry name" value="PROTEIN_KINASE_ST"/>
    <property type="match status" value="1"/>
</dbReference>
<feature type="compositionally biased region" description="Low complexity" evidence="7">
    <location>
        <begin position="573"/>
        <end position="588"/>
    </location>
</feature>
<dbReference type="Pfam" id="PF00069">
    <property type="entry name" value="Pkinase"/>
    <property type="match status" value="1"/>
</dbReference>
<keyword evidence="2" id="KW-0723">Serine/threonine-protein kinase</keyword>
<dbReference type="SMART" id="SM00304">
    <property type="entry name" value="HAMP"/>
    <property type="match status" value="1"/>
</dbReference>
<feature type="region of interest" description="Disordered" evidence="7">
    <location>
        <begin position="568"/>
        <end position="588"/>
    </location>
</feature>
<name>A0A0K0XY77_9GAMM</name>
<dbReference type="PATRIC" id="fig|1579979.3.peg.2267"/>
<feature type="transmembrane region" description="Helical" evidence="8">
    <location>
        <begin position="294"/>
        <end position="314"/>
    </location>
</feature>
<dbReference type="SMART" id="SM00220">
    <property type="entry name" value="S_TKc"/>
    <property type="match status" value="1"/>
</dbReference>
<dbReference type="Pfam" id="PF14827">
    <property type="entry name" value="dCache_3"/>
    <property type="match status" value="1"/>
</dbReference>
<dbReference type="GO" id="GO:0004674">
    <property type="term" value="F:protein serine/threonine kinase activity"/>
    <property type="evidence" value="ECO:0007669"/>
    <property type="project" value="UniProtKB-KW"/>
</dbReference>
<keyword evidence="8" id="KW-1133">Transmembrane helix</keyword>
<accession>A0A0K0XY77</accession>
<organism evidence="9 10">
    <name type="scientific">Wenzhouxiangella marina</name>
    <dbReference type="NCBI Taxonomy" id="1579979"/>
    <lineage>
        <taxon>Bacteria</taxon>
        <taxon>Pseudomonadati</taxon>
        <taxon>Pseudomonadota</taxon>
        <taxon>Gammaproteobacteria</taxon>
        <taxon>Chromatiales</taxon>
        <taxon>Wenzhouxiangellaceae</taxon>
        <taxon>Wenzhouxiangella</taxon>
    </lineage>
</organism>
<keyword evidence="4" id="KW-0547">Nucleotide-binding</keyword>
<dbReference type="PROSITE" id="PS50885">
    <property type="entry name" value="HAMP"/>
    <property type="match status" value="1"/>
</dbReference>
<dbReference type="Pfam" id="PF00672">
    <property type="entry name" value="HAMP"/>
    <property type="match status" value="1"/>
</dbReference>
<dbReference type="OrthoDB" id="9801841at2"/>
<evidence type="ECO:0000256" key="6">
    <source>
        <dbReference type="ARBA" id="ARBA00022840"/>
    </source>
</evidence>
<proteinExistence type="predicted"/>
<gene>
    <name evidence="9" type="ORF">WM2015_2218</name>
</gene>
<feature type="region of interest" description="Disordered" evidence="7">
    <location>
        <begin position="376"/>
        <end position="400"/>
    </location>
</feature>
<dbReference type="Gene3D" id="3.30.200.20">
    <property type="entry name" value="Phosphorylase Kinase, domain 1"/>
    <property type="match status" value="1"/>
</dbReference>
<dbReference type="KEGG" id="wma:WM2015_2218"/>